<reference evidence="1" key="1">
    <citation type="journal article" date="2015" name="Nature">
        <title>Complex archaea that bridge the gap between prokaryotes and eukaryotes.</title>
        <authorList>
            <person name="Spang A."/>
            <person name="Saw J.H."/>
            <person name="Jorgensen S.L."/>
            <person name="Zaremba-Niedzwiedzka K."/>
            <person name="Martijn J."/>
            <person name="Lind A.E."/>
            <person name="van Eijk R."/>
            <person name="Schleper C."/>
            <person name="Guy L."/>
            <person name="Ettema T.J."/>
        </authorList>
    </citation>
    <scope>NUCLEOTIDE SEQUENCE</scope>
</reference>
<accession>A0A0F9G8L2</accession>
<evidence type="ECO:0000313" key="1">
    <source>
        <dbReference type="EMBL" id="KKL65825.1"/>
    </source>
</evidence>
<organism evidence="1">
    <name type="scientific">marine sediment metagenome</name>
    <dbReference type="NCBI Taxonomy" id="412755"/>
    <lineage>
        <taxon>unclassified sequences</taxon>
        <taxon>metagenomes</taxon>
        <taxon>ecological metagenomes</taxon>
    </lineage>
</organism>
<comment type="caution">
    <text evidence="1">The sequence shown here is derived from an EMBL/GenBank/DDBJ whole genome shotgun (WGS) entry which is preliminary data.</text>
</comment>
<dbReference type="EMBL" id="LAZR01027409">
    <property type="protein sequence ID" value="KKL65825.1"/>
    <property type="molecule type" value="Genomic_DNA"/>
</dbReference>
<dbReference type="AlphaFoldDB" id="A0A0F9G8L2"/>
<proteinExistence type="predicted"/>
<gene>
    <name evidence="1" type="ORF">LCGC14_2151120</name>
</gene>
<sequence>MDASTKGKCFECGLTCGQEEFCFGCRVFVCDECSLNCELMRGHEPEDHLNDPADLYGDVD</sequence>
<name>A0A0F9G8L2_9ZZZZ</name>
<protein>
    <submittedName>
        <fullName evidence="1">Uncharacterized protein</fullName>
    </submittedName>
</protein>